<dbReference type="InterPro" id="IPR054517">
    <property type="entry name" value="SPEF2_D5"/>
</dbReference>
<gene>
    <name evidence="2" type="primary">SPEF2_2</name>
    <name evidence="2" type="ORF">FJT64_012329</name>
</gene>
<sequence length="288" mass="32828">MMSGHRKWCAFHDPYSTTIPTLPFQERRQEEYERSVQQQMDLLGQKRMEHQEELLKESQLHRRLLQQRRDQKSQRRWQLAADVVTFCLDMAVLTVDYKNKSGDKEVPALLQNDWRELFLRGESLSGGGEPAELSATSAPGERQQALLQQHDLDDYLAVSGRWIIPGASGKKRSPSAQARDDMALRVESAVVTGFVVHRLLRLVYPPKPSVQAPERPTFTLMGVVMGKSYAGKTHCLQWVQSSLDVRHIVMHDLVKRSLATLEQETRMELEAAGSWCDGDAANSRHPRT</sequence>
<dbReference type="OrthoDB" id="62528at2759"/>
<keyword evidence="2" id="KW-0282">Flagellum</keyword>
<organism evidence="2 3">
    <name type="scientific">Amphibalanus amphitrite</name>
    <name type="common">Striped barnacle</name>
    <name type="synonym">Balanus amphitrite</name>
    <dbReference type="NCBI Taxonomy" id="1232801"/>
    <lineage>
        <taxon>Eukaryota</taxon>
        <taxon>Metazoa</taxon>
        <taxon>Ecdysozoa</taxon>
        <taxon>Arthropoda</taxon>
        <taxon>Crustacea</taxon>
        <taxon>Multicrustacea</taxon>
        <taxon>Cirripedia</taxon>
        <taxon>Thoracica</taxon>
        <taxon>Thoracicalcarea</taxon>
        <taxon>Balanomorpha</taxon>
        <taxon>Balanoidea</taxon>
        <taxon>Balanidae</taxon>
        <taxon>Amphibalaninae</taxon>
        <taxon>Amphibalanus</taxon>
    </lineage>
</organism>
<dbReference type="EMBL" id="VIIS01002032">
    <property type="protein sequence ID" value="KAF0289398.1"/>
    <property type="molecule type" value="Genomic_DNA"/>
</dbReference>
<feature type="domain" description="CPC1/SPEF2" evidence="1">
    <location>
        <begin position="24"/>
        <end position="122"/>
    </location>
</feature>
<dbReference type="PANTHER" id="PTHR14919">
    <property type="entry name" value="KPL2-RELATED"/>
    <property type="match status" value="1"/>
</dbReference>
<reference evidence="2 3" key="1">
    <citation type="submission" date="2019-07" db="EMBL/GenBank/DDBJ databases">
        <title>Draft genome assembly of a fouling barnacle, Amphibalanus amphitrite (Darwin, 1854): The first reference genome for Thecostraca.</title>
        <authorList>
            <person name="Kim W."/>
        </authorList>
    </citation>
    <scope>NUCLEOTIDE SEQUENCE [LARGE SCALE GENOMIC DNA]</scope>
    <source>
        <strain evidence="2">SNU_AA5</strain>
        <tissue evidence="2">Soma without cirri and trophi</tissue>
    </source>
</reference>
<evidence type="ECO:0000313" key="3">
    <source>
        <dbReference type="Proteomes" id="UP000440578"/>
    </source>
</evidence>
<protein>
    <submittedName>
        <fullName evidence="2">Sperm flagellar protein 2</fullName>
    </submittedName>
</protein>
<evidence type="ECO:0000259" key="1">
    <source>
        <dbReference type="Pfam" id="PF22946"/>
    </source>
</evidence>
<proteinExistence type="predicted"/>
<keyword evidence="3" id="KW-1185">Reference proteome</keyword>
<dbReference type="PANTHER" id="PTHR14919:SF0">
    <property type="entry name" value="SPERM FLAGELLAR PROTEIN 2"/>
    <property type="match status" value="1"/>
</dbReference>
<comment type="caution">
    <text evidence="2">The sequence shown here is derived from an EMBL/GenBank/DDBJ whole genome shotgun (WGS) entry which is preliminary data.</text>
</comment>
<evidence type="ECO:0000313" key="2">
    <source>
        <dbReference type="EMBL" id="KAF0289398.1"/>
    </source>
</evidence>
<accession>A0A6A4VGC0</accession>
<dbReference type="Pfam" id="PF22946">
    <property type="entry name" value="SPEF2_D5"/>
    <property type="match status" value="1"/>
</dbReference>
<dbReference type="InterPro" id="IPR052634">
    <property type="entry name" value="Sperm_flagellar-bone_growth"/>
</dbReference>
<dbReference type="AlphaFoldDB" id="A0A6A4VGC0"/>
<keyword evidence="2" id="KW-0966">Cell projection</keyword>
<dbReference type="Proteomes" id="UP000440578">
    <property type="component" value="Unassembled WGS sequence"/>
</dbReference>
<keyword evidence="2" id="KW-0969">Cilium</keyword>
<name>A0A6A4VGC0_AMPAM</name>